<dbReference type="OrthoDB" id="4827574at2"/>
<dbReference type="RefSeq" id="WP_048594421.1">
    <property type="nucleotide sequence ID" value="NZ_CVLB01000001.1"/>
</dbReference>
<dbReference type="EMBL" id="CVLB01000001">
    <property type="protein sequence ID" value="CRF33192.1"/>
    <property type="molecule type" value="Genomic_DNA"/>
</dbReference>
<dbReference type="Proteomes" id="UP000043763">
    <property type="component" value="Unassembled WGS sequence"/>
</dbReference>
<protein>
    <submittedName>
        <fullName evidence="1">Uncharacterized protein</fullName>
    </submittedName>
</protein>
<name>A0A0G4K6N6_9SPIR</name>
<proteinExistence type="predicted"/>
<organism evidence="1 2">
    <name type="scientific">Brachyspira suanatina</name>
    <dbReference type="NCBI Taxonomy" id="381802"/>
    <lineage>
        <taxon>Bacteria</taxon>
        <taxon>Pseudomonadati</taxon>
        <taxon>Spirochaetota</taxon>
        <taxon>Spirochaetia</taxon>
        <taxon>Brachyspirales</taxon>
        <taxon>Brachyspiraceae</taxon>
        <taxon>Brachyspira</taxon>
    </lineage>
</organism>
<gene>
    <name evidence="1" type="ORF">BRSU_1285</name>
</gene>
<dbReference type="Pfam" id="PF15583">
    <property type="entry name" value="Imm68"/>
    <property type="match status" value="1"/>
</dbReference>
<evidence type="ECO:0000313" key="1">
    <source>
        <dbReference type="EMBL" id="CRF33192.1"/>
    </source>
</evidence>
<dbReference type="InterPro" id="IPR028276">
    <property type="entry name" value="Imm68"/>
</dbReference>
<sequence>MYIDKLWGEYFGDCDDSLVLLEYFDENDNTQYSVKKIFTDFNVYNEYSTIKVDSFRKSKDIKYICNGIEHNIDIVIDLILDLSVLILECLHNKKIYLKDLYSNSEKDKYISINADKEDIELFINILNDFSVNGSKYDLADMCDDETINNIAEKTKYIANEMSKFIY</sequence>
<evidence type="ECO:0000313" key="2">
    <source>
        <dbReference type="Proteomes" id="UP000043763"/>
    </source>
</evidence>
<reference evidence="2" key="1">
    <citation type="submission" date="2015-04" db="EMBL/GenBank/DDBJ databases">
        <authorList>
            <person name="Mushtaq Mamoona"/>
        </authorList>
    </citation>
    <scope>NUCLEOTIDE SEQUENCE [LARGE SCALE GENOMIC DNA]</scope>
    <source>
        <strain evidence="2">AN4859/03</strain>
    </source>
</reference>
<dbReference type="AlphaFoldDB" id="A0A0G4K6N6"/>
<keyword evidence="2" id="KW-1185">Reference proteome</keyword>
<accession>A0A0G4K6N6</accession>